<dbReference type="GO" id="GO:0003677">
    <property type="term" value="F:DNA binding"/>
    <property type="evidence" value="ECO:0007669"/>
    <property type="project" value="InterPro"/>
</dbReference>
<evidence type="ECO:0000313" key="10">
    <source>
        <dbReference type="EMBL" id="AJA42347.1"/>
    </source>
</evidence>
<evidence type="ECO:0000256" key="1">
    <source>
        <dbReference type="ARBA" id="ARBA00001946"/>
    </source>
</evidence>
<dbReference type="InterPro" id="IPR022755">
    <property type="entry name" value="Znf_C2H2_jaz"/>
</dbReference>
<keyword evidence="10" id="KW-0540">Nuclease</keyword>
<dbReference type="InterPro" id="IPR036236">
    <property type="entry name" value="Znf_C2H2_sf"/>
</dbReference>
<protein>
    <submittedName>
        <fullName evidence="10">GIY-YIG homing endonuclease</fullName>
    </submittedName>
</protein>
<dbReference type="SUPFAM" id="SSF57667">
    <property type="entry name" value="beta-beta-alpha zinc fingers"/>
    <property type="match status" value="1"/>
</dbReference>
<keyword evidence="10" id="KW-0255">Endonuclease</keyword>
<dbReference type="InterPro" id="IPR003611">
    <property type="entry name" value="NUMOD3"/>
</dbReference>
<dbReference type="Pfam" id="PF07460">
    <property type="entry name" value="NUMOD3"/>
    <property type="match status" value="2"/>
</dbReference>
<dbReference type="SUPFAM" id="SSF82771">
    <property type="entry name" value="GIY-YIG endonuclease"/>
    <property type="match status" value="1"/>
</dbReference>
<dbReference type="SMART" id="SM00355">
    <property type="entry name" value="ZnF_C2H2"/>
    <property type="match status" value="2"/>
</dbReference>
<dbReference type="Gene3D" id="3.30.160.60">
    <property type="entry name" value="Classic Zinc Finger"/>
    <property type="match status" value="1"/>
</dbReference>
<dbReference type="InterPro" id="IPR013087">
    <property type="entry name" value="Znf_C2H2_type"/>
</dbReference>
<reference evidence="10 11" key="1">
    <citation type="journal article" date="2015" name="Appl. Environ. Microbiol.">
        <title>Two Phages, phiIPLA-RODI and phiIPLA-C1C, Lyse Mono- and Dual-Species Staphylococcal Biofilms.</title>
        <authorList>
            <person name="Gutierrez D."/>
            <person name="Vandenheuvel D."/>
            <person name="Martinez B."/>
            <person name="Rodriguez A."/>
            <person name="Lavigne R."/>
            <person name="Garcia P."/>
        </authorList>
    </citation>
    <scope>NUCLEOTIDE SEQUENCE [LARGE SCALE GENOMIC DNA]</scope>
</reference>
<evidence type="ECO:0000259" key="9">
    <source>
        <dbReference type="PROSITE" id="PS50164"/>
    </source>
</evidence>
<name>A0A0D3MWQ3_9CAUD</name>
<evidence type="ECO:0000256" key="4">
    <source>
        <dbReference type="ARBA" id="ARBA00022771"/>
    </source>
</evidence>
<accession>A0A0D3MWQ3</accession>
<dbReference type="InterPro" id="IPR000305">
    <property type="entry name" value="GIY-YIG_endonuc"/>
</dbReference>
<evidence type="ECO:0000256" key="2">
    <source>
        <dbReference type="ARBA" id="ARBA00010045"/>
    </source>
</evidence>
<keyword evidence="5" id="KW-0862">Zinc</keyword>
<dbReference type="GO" id="GO:0004519">
    <property type="term" value="F:endonuclease activity"/>
    <property type="evidence" value="ECO:0007669"/>
    <property type="project" value="UniProtKB-KW"/>
</dbReference>
<evidence type="ECO:0000256" key="5">
    <source>
        <dbReference type="ARBA" id="ARBA00022833"/>
    </source>
</evidence>
<feature type="domain" description="GIY-YIG" evidence="9">
    <location>
        <begin position="1"/>
        <end position="84"/>
    </location>
</feature>
<dbReference type="KEGG" id="vg:26641044"/>
<dbReference type="PROSITE" id="PS50157">
    <property type="entry name" value="ZINC_FINGER_C2H2_2"/>
    <property type="match status" value="2"/>
</dbReference>
<evidence type="ECO:0000259" key="8">
    <source>
        <dbReference type="PROSITE" id="PS50157"/>
    </source>
</evidence>
<comment type="cofactor">
    <cofactor evidence="1">
        <name>Mg(2+)</name>
        <dbReference type="ChEBI" id="CHEBI:18420"/>
    </cofactor>
</comment>
<dbReference type="GO" id="GO:0008270">
    <property type="term" value="F:zinc ion binding"/>
    <property type="evidence" value="ECO:0007669"/>
    <property type="project" value="UniProtKB-KW"/>
</dbReference>
<dbReference type="SMART" id="SM00465">
    <property type="entry name" value="GIYc"/>
    <property type="match status" value="1"/>
</dbReference>
<keyword evidence="3" id="KW-0479">Metal-binding</keyword>
<dbReference type="Gene3D" id="3.40.1440.10">
    <property type="entry name" value="GIY-YIG endonuclease"/>
    <property type="match status" value="1"/>
</dbReference>
<dbReference type="Pfam" id="PF12171">
    <property type="entry name" value="zf-C2H2_jaz"/>
    <property type="match status" value="1"/>
</dbReference>
<dbReference type="Proteomes" id="UP000032689">
    <property type="component" value="Segment"/>
</dbReference>
<organism evidence="10 11">
    <name type="scientific">Staphylococcus phage vB_SepM_ phiIPLA-C1C</name>
    <dbReference type="NCBI Taxonomy" id="1572704"/>
    <lineage>
        <taxon>Viruses</taxon>
        <taxon>Duplodnaviria</taxon>
        <taxon>Heunggongvirae</taxon>
        <taxon>Uroviricota</taxon>
        <taxon>Caudoviricetes</taxon>
        <taxon>Herelleviridae</taxon>
        <taxon>Twortvirinae</taxon>
        <taxon>Sepunavirus</taxon>
        <taxon>Sepunavirus IPLAC1C</taxon>
    </lineage>
</organism>
<feature type="domain" description="C2H2-type" evidence="8">
    <location>
        <begin position="178"/>
        <end position="206"/>
    </location>
</feature>
<dbReference type="PROSITE" id="PS50164">
    <property type="entry name" value="GIY_YIG"/>
    <property type="match status" value="1"/>
</dbReference>
<evidence type="ECO:0000256" key="6">
    <source>
        <dbReference type="ARBA" id="ARBA00022842"/>
    </source>
</evidence>
<dbReference type="InterPro" id="IPR035901">
    <property type="entry name" value="GIY-YIG_endonuc_sf"/>
</dbReference>
<feature type="domain" description="C2H2-type" evidence="8">
    <location>
        <begin position="137"/>
        <end position="165"/>
    </location>
</feature>
<keyword evidence="10" id="KW-0378">Hydrolase</keyword>
<dbReference type="GeneID" id="26641044"/>
<comment type="similarity">
    <text evidence="2">To endonucleases of group I introns of fungi and phage.</text>
</comment>
<evidence type="ECO:0000256" key="7">
    <source>
        <dbReference type="PROSITE-ProRule" id="PRU00042"/>
    </source>
</evidence>
<sequence length="227" mass="26479">MYGYVYKTTNLINGKTYIGQHKSGYFDIGYKGSGKLIKRAIKKYGKDNFKTILLEWCETFDELNNREIYYISFYRAQNKAEYNIANGGLGVRGLFGKNNPFYGKKMTTEHLIKTRRTGSKLSKETKEKISNTLSKQRICHYCGKKIKSGISLKRHIRDSHDTRKEASKRISKKNSEIYYCPYCNKEIKSKGNLTQHIRGKHDSSFKKEKYMLLKIGLFFVILTLDKQ</sequence>
<dbReference type="PROSITE" id="PS00028">
    <property type="entry name" value="ZINC_FINGER_C2H2_1"/>
    <property type="match status" value="2"/>
</dbReference>
<evidence type="ECO:0000313" key="11">
    <source>
        <dbReference type="Proteomes" id="UP000032689"/>
    </source>
</evidence>
<dbReference type="OrthoDB" id="7844at10239"/>
<keyword evidence="11" id="KW-1185">Reference proteome</keyword>
<dbReference type="CDD" id="cd10444">
    <property type="entry name" value="GIY-YIG_SegABCDEFG"/>
    <property type="match status" value="1"/>
</dbReference>
<keyword evidence="4 7" id="KW-0863">Zinc-finger</keyword>
<dbReference type="RefSeq" id="YP_009214627.1">
    <property type="nucleotide sequence ID" value="NC_028962.1"/>
</dbReference>
<evidence type="ECO:0000256" key="3">
    <source>
        <dbReference type="ARBA" id="ARBA00022723"/>
    </source>
</evidence>
<keyword evidence="6" id="KW-0460">Magnesium</keyword>
<proteinExistence type="predicted"/>
<dbReference type="EMBL" id="KP027447">
    <property type="protein sequence ID" value="AJA42347.1"/>
    <property type="molecule type" value="Genomic_DNA"/>
</dbReference>